<dbReference type="SUPFAM" id="SSF51735">
    <property type="entry name" value="NAD(P)-binding Rossmann-fold domains"/>
    <property type="match status" value="1"/>
</dbReference>
<evidence type="ECO:0000313" key="2">
    <source>
        <dbReference type="EMBL" id="MFC5751034.1"/>
    </source>
</evidence>
<dbReference type="Proteomes" id="UP001596074">
    <property type="component" value="Unassembled WGS sequence"/>
</dbReference>
<dbReference type="InterPro" id="IPR050259">
    <property type="entry name" value="SDR"/>
</dbReference>
<evidence type="ECO:0000313" key="3">
    <source>
        <dbReference type="Proteomes" id="UP001596074"/>
    </source>
</evidence>
<dbReference type="PRINTS" id="PR00081">
    <property type="entry name" value="GDHRDH"/>
</dbReference>
<dbReference type="InterPro" id="IPR002347">
    <property type="entry name" value="SDR_fam"/>
</dbReference>
<dbReference type="Pfam" id="PF00106">
    <property type="entry name" value="adh_short"/>
    <property type="match status" value="1"/>
</dbReference>
<accession>A0ABW1AAI9</accession>
<dbReference type="RefSeq" id="WP_378286904.1">
    <property type="nucleotide sequence ID" value="NZ_JBHSON010000062.1"/>
</dbReference>
<dbReference type="PANTHER" id="PTHR42879:SF6">
    <property type="entry name" value="NADPH-DEPENDENT REDUCTASE BACG"/>
    <property type="match status" value="1"/>
</dbReference>
<protein>
    <submittedName>
        <fullName evidence="2">SDR family NAD(P)-dependent oxidoreductase</fullName>
    </submittedName>
</protein>
<dbReference type="EMBL" id="JBHSON010000062">
    <property type="protein sequence ID" value="MFC5751034.1"/>
    <property type="molecule type" value="Genomic_DNA"/>
</dbReference>
<gene>
    <name evidence="2" type="ORF">ACFPZN_35905</name>
</gene>
<comment type="similarity">
    <text evidence="1">Belongs to the short-chain dehydrogenases/reductases (SDR) family.</text>
</comment>
<reference evidence="3" key="1">
    <citation type="journal article" date="2019" name="Int. J. Syst. Evol. Microbiol.">
        <title>The Global Catalogue of Microorganisms (GCM) 10K type strain sequencing project: providing services to taxonomists for standard genome sequencing and annotation.</title>
        <authorList>
            <consortium name="The Broad Institute Genomics Platform"/>
            <consortium name="The Broad Institute Genome Sequencing Center for Infectious Disease"/>
            <person name="Wu L."/>
            <person name="Ma J."/>
        </authorList>
    </citation>
    <scope>NUCLEOTIDE SEQUENCE [LARGE SCALE GENOMIC DNA]</scope>
    <source>
        <strain evidence="3">KCTC 42087</strain>
    </source>
</reference>
<sequence length="263" mass="27515">MDLDIKDRVAIVTGGSKGIGLASAAELGRAGVKILLAARGEQDLDNAVKRLRADGVDVAGHVADAAKAEDVDGIHEAAVAAFGRVDIAVCAAGGGHGPLRSFSWQQWVEHFELNVLSGVALAMRCIPEMRERGWGRIVFVGSTSGREADQRWAAYGAAKAALIHAAKSLALGYSKDGVLVNCVLPGLTRTEGVLAGYQAQADRLGVTTDDVERRMLELQPIAMGRPGESAEVADAIAFMCSERASWIAGTSLLVDGGTIRVTP</sequence>
<evidence type="ECO:0000256" key="1">
    <source>
        <dbReference type="ARBA" id="ARBA00006484"/>
    </source>
</evidence>
<dbReference type="Gene3D" id="3.40.50.720">
    <property type="entry name" value="NAD(P)-binding Rossmann-like Domain"/>
    <property type="match status" value="1"/>
</dbReference>
<name>A0ABW1AAI9_9ACTN</name>
<organism evidence="2 3">
    <name type="scientific">Actinomadura rugatobispora</name>
    <dbReference type="NCBI Taxonomy" id="1994"/>
    <lineage>
        <taxon>Bacteria</taxon>
        <taxon>Bacillati</taxon>
        <taxon>Actinomycetota</taxon>
        <taxon>Actinomycetes</taxon>
        <taxon>Streptosporangiales</taxon>
        <taxon>Thermomonosporaceae</taxon>
        <taxon>Actinomadura</taxon>
    </lineage>
</organism>
<keyword evidence="3" id="KW-1185">Reference proteome</keyword>
<proteinExistence type="inferred from homology"/>
<comment type="caution">
    <text evidence="2">The sequence shown here is derived from an EMBL/GenBank/DDBJ whole genome shotgun (WGS) entry which is preliminary data.</text>
</comment>
<dbReference type="InterPro" id="IPR036291">
    <property type="entry name" value="NAD(P)-bd_dom_sf"/>
</dbReference>
<dbReference type="PANTHER" id="PTHR42879">
    <property type="entry name" value="3-OXOACYL-(ACYL-CARRIER-PROTEIN) REDUCTASE"/>
    <property type="match status" value="1"/>
</dbReference>